<reference evidence="2" key="1">
    <citation type="journal article" date="2020" name="Stud. Mycol.">
        <title>101 Dothideomycetes genomes: a test case for predicting lifestyles and emergence of pathogens.</title>
        <authorList>
            <person name="Haridas S."/>
            <person name="Albert R."/>
            <person name="Binder M."/>
            <person name="Bloem J."/>
            <person name="Labutti K."/>
            <person name="Salamov A."/>
            <person name="Andreopoulos B."/>
            <person name="Baker S."/>
            <person name="Barry K."/>
            <person name="Bills G."/>
            <person name="Bluhm B."/>
            <person name="Cannon C."/>
            <person name="Castanera R."/>
            <person name="Culley D."/>
            <person name="Daum C."/>
            <person name="Ezra D."/>
            <person name="Gonzalez J."/>
            <person name="Henrissat B."/>
            <person name="Kuo A."/>
            <person name="Liang C."/>
            <person name="Lipzen A."/>
            <person name="Lutzoni F."/>
            <person name="Magnuson J."/>
            <person name="Mondo S."/>
            <person name="Nolan M."/>
            <person name="Ohm R."/>
            <person name="Pangilinan J."/>
            <person name="Park H.-J."/>
            <person name="Ramirez L."/>
            <person name="Alfaro M."/>
            <person name="Sun H."/>
            <person name="Tritt A."/>
            <person name="Yoshinaga Y."/>
            <person name="Zwiers L.-H."/>
            <person name="Turgeon B."/>
            <person name="Goodwin S."/>
            <person name="Spatafora J."/>
            <person name="Crous P."/>
            <person name="Grigoriev I."/>
        </authorList>
    </citation>
    <scope>NUCLEOTIDE SEQUENCE</scope>
    <source>
        <strain evidence="2">CBS 122367</strain>
    </source>
</reference>
<dbReference type="AlphaFoldDB" id="A0A6G1J3U5"/>
<gene>
    <name evidence="2" type="ORF">K458DRAFT_28060</name>
</gene>
<dbReference type="EMBL" id="MU005580">
    <property type="protein sequence ID" value="KAF2684905.1"/>
    <property type="molecule type" value="Genomic_DNA"/>
</dbReference>
<dbReference type="Proteomes" id="UP000799291">
    <property type="component" value="Unassembled WGS sequence"/>
</dbReference>
<accession>A0A6G1J3U5</accession>
<keyword evidence="3" id="KW-1185">Reference proteome</keyword>
<feature type="region of interest" description="Disordered" evidence="1">
    <location>
        <begin position="130"/>
        <end position="149"/>
    </location>
</feature>
<evidence type="ECO:0000313" key="2">
    <source>
        <dbReference type="EMBL" id="KAF2684905.1"/>
    </source>
</evidence>
<organism evidence="2 3">
    <name type="scientific">Lentithecium fluviatile CBS 122367</name>
    <dbReference type="NCBI Taxonomy" id="1168545"/>
    <lineage>
        <taxon>Eukaryota</taxon>
        <taxon>Fungi</taxon>
        <taxon>Dikarya</taxon>
        <taxon>Ascomycota</taxon>
        <taxon>Pezizomycotina</taxon>
        <taxon>Dothideomycetes</taxon>
        <taxon>Pleosporomycetidae</taxon>
        <taxon>Pleosporales</taxon>
        <taxon>Massarineae</taxon>
        <taxon>Lentitheciaceae</taxon>
        <taxon>Lentithecium</taxon>
    </lineage>
</organism>
<evidence type="ECO:0000313" key="3">
    <source>
        <dbReference type="Proteomes" id="UP000799291"/>
    </source>
</evidence>
<name>A0A6G1J3U5_9PLEO</name>
<evidence type="ECO:0000256" key="1">
    <source>
        <dbReference type="SAM" id="MobiDB-lite"/>
    </source>
</evidence>
<sequence>MAQTSVEKRMKQQENALCERWRILRPSGGNGPVGLEGAMARPFLNPYSRSAPMQPILASRGCSLLQGFLGSSSRSIIVTIRAVVIWARQTDVLSSARHRLSMNPFDIVSFFRHASKQSVVTSASSSAKRRSMFWPNPTDEKGRRPWVNRGDVVASPVKIEQPEAASSALTK</sequence>
<protein>
    <submittedName>
        <fullName evidence="2">Uncharacterized protein</fullName>
    </submittedName>
</protein>
<proteinExistence type="predicted"/>